<dbReference type="WBParaSite" id="ECPE_0001060201-mRNA-1">
    <property type="protein sequence ID" value="ECPE_0001060201-mRNA-1"/>
    <property type="gene ID" value="ECPE_0001060201"/>
</dbReference>
<dbReference type="EMBL" id="UZAN01049287">
    <property type="protein sequence ID" value="VDP87268.1"/>
    <property type="molecule type" value="Genomic_DNA"/>
</dbReference>
<dbReference type="AlphaFoldDB" id="A0A183AUD5"/>
<evidence type="ECO:0000313" key="4">
    <source>
        <dbReference type="WBParaSite" id="ECPE_0001060201-mRNA-1"/>
    </source>
</evidence>
<name>A0A183AUD5_9TREM</name>
<feature type="compositionally biased region" description="Basic and acidic residues" evidence="1">
    <location>
        <begin position="94"/>
        <end position="107"/>
    </location>
</feature>
<feature type="compositionally biased region" description="Basic and acidic residues" evidence="1">
    <location>
        <begin position="72"/>
        <end position="87"/>
    </location>
</feature>
<feature type="compositionally biased region" description="Polar residues" evidence="1">
    <location>
        <begin position="185"/>
        <end position="207"/>
    </location>
</feature>
<feature type="compositionally biased region" description="Polar residues" evidence="1">
    <location>
        <begin position="252"/>
        <end position="261"/>
    </location>
</feature>
<dbReference type="Proteomes" id="UP000272942">
    <property type="component" value="Unassembled WGS sequence"/>
</dbReference>
<evidence type="ECO:0000256" key="1">
    <source>
        <dbReference type="SAM" id="MobiDB-lite"/>
    </source>
</evidence>
<feature type="compositionally biased region" description="Basic and acidic residues" evidence="1">
    <location>
        <begin position="142"/>
        <end position="154"/>
    </location>
</feature>
<evidence type="ECO:0000313" key="3">
    <source>
        <dbReference type="Proteomes" id="UP000272942"/>
    </source>
</evidence>
<protein>
    <submittedName>
        <fullName evidence="4">Hva1_TUDOR domain-containing protein</fullName>
    </submittedName>
</protein>
<proteinExistence type="predicted"/>
<reference evidence="2 3" key="2">
    <citation type="submission" date="2018-11" db="EMBL/GenBank/DDBJ databases">
        <authorList>
            <consortium name="Pathogen Informatics"/>
        </authorList>
    </citation>
    <scope>NUCLEOTIDE SEQUENCE [LARGE SCALE GENOMIC DNA]</scope>
    <source>
        <strain evidence="2 3">Egypt</strain>
    </source>
</reference>
<reference evidence="4" key="1">
    <citation type="submission" date="2016-06" db="UniProtKB">
        <authorList>
            <consortium name="WormBaseParasite"/>
        </authorList>
    </citation>
    <scope>IDENTIFICATION</scope>
</reference>
<sequence>MVVNLYYWANNSDTPGDTDDITESEPATDQNKATVPDVDDEDNDHKVETIKETTQNNDIGGHEVNKGAADAFESKDLKTEPANKEENNQEGVDDDHMNTKIGDDENNKKYAVTVDPVENEVAFEGTTAIPENGDWTAGSGHSNERNRYTHEQYVEKTTIGTERVTDTITEEGGTNYQGEKRTESADATNPSHTSDPTTDSWHSTEQSTDNHEDRGGQGTVEPQGSGNTTKNSDEDVQTVAPIEAKGRKDAFTKNQTFKSRI</sequence>
<organism evidence="4">
    <name type="scientific">Echinostoma caproni</name>
    <dbReference type="NCBI Taxonomy" id="27848"/>
    <lineage>
        <taxon>Eukaryota</taxon>
        <taxon>Metazoa</taxon>
        <taxon>Spiralia</taxon>
        <taxon>Lophotrochozoa</taxon>
        <taxon>Platyhelminthes</taxon>
        <taxon>Trematoda</taxon>
        <taxon>Digenea</taxon>
        <taxon>Plagiorchiida</taxon>
        <taxon>Echinostomata</taxon>
        <taxon>Echinostomatoidea</taxon>
        <taxon>Echinostomatidae</taxon>
        <taxon>Echinostoma</taxon>
    </lineage>
</organism>
<feature type="region of interest" description="Disordered" evidence="1">
    <location>
        <begin position="125"/>
        <end position="261"/>
    </location>
</feature>
<evidence type="ECO:0000313" key="2">
    <source>
        <dbReference type="EMBL" id="VDP87268.1"/>
    </source>
</evidence>
<gene>
    <name evidence="2" type="ORF">ECPE_LOCUS10570</name>
</gene>
<feature type="compositionally biased region" description="Polar residues" evidence="1">
    <location>
        <begin position="220"/>
        <end position="230"/>
    </location>
</feature>
<feature type="region of interest" description="Disordered" evidence="1">
    <location>
        <begin position="1"/>
        <end position="107"/>
    </location>
</feature>
<keyword evidence="3" id="KW-1185">Reference proteome</keyword>
<accession>A0A183AUD5</accession>